<dbReference type="Proteomes" id="UP000057981">
    <property type="component" value="Chromosome"/>
</dbReference>
<protein>
    <recommendedName>
        <fullName evidence="4">Glycosyltransferase RgtA/B/C/D-like domain-containing protein</fullName>
    </recommendedName>
</protein>
<dbReference type="PATRIC" id="fig|1736674.3.peg.2317"/>
<dbReference type="OrthoDB" id="1327677at2"/>
<proteinExistence type="predicted"/>
<evidence type="ECO:0008006" key="4">
    <source>
        <dbReference type="Google" id="ProtNLM"/>
    </source>
</evidence>
<feature type="transmembrane region" description="Helical" evidence="1">
    <location>
        <begin position="58"/>
        <end position="79"/>
    </location>
</feature>
<feature type="transmembrane region" description="Helical" evidence="1">
    <location>
        <begin position="211"/>
        <end position="237"/>
    </location>
</feature>
<feature type="transmembrane region" description="Helical" evidence="1">
    <location>
        <begin position="312"/>
        <end position="335"/>
    </location>
</feature>
<name>A0A0P0CYI9_9FLAO</name>
<feature type="transmembrane region" description="Helical" evidence="1">
    <location>
        <begin position="7"/>
        <end position="24"/>
    </location>
</feature>
<feature type="transmembrane region" description="Helical" evidence="1">
    <location>
        <begin position="249"/>
        <end position="267"/>
    </location>
</feature>
<dbReference type="RefSeq" id="WP_054728167.1">
    <property type="nucleotide sequence ID" value="NZ_CP012898.1"/>
</dbReference>
<keyword evidence="1" id="KW-0812">Transmembrane</keyword>
<organism evidence="2 3">
    <name type="scientific">Pseudalgibacter alginicilyticus</name>
    <dbReference type="NCBI Taxonomy" id="1736674"/>
    <lineage>
        <taxon>Bacteria</taxon>
        <taxon>Pseudomonadati</taxon>
        <taxon>Bacteroidota</taxon>
        <taxon>Flavobacteriia</taxon>
        <taxon>Flavobacteriales</taxon>
        <taxon>Flavobacteriaceae</taxon>
        <taxon>Pseudalgibacter</taxon>
    </lineage>
</organism>
<reference evidence="2 3" key="1">
    <citation type="submission" date="2015-10" db="EMBL/GenBank/DDBJ databases">
        <authorList>
            <person name="Gilbert D.G."/>
        </authorList>
    </citation>
    <scope>NUCLEOTIDE SEQUENCE [LARGE SCALE GENOMIC DNA]</scope>
    <source>
        <strain evidence="3">HZ-22</strain>
    </source>
</reference>
<keyword evidence="1" id="KW-0472">Membrane</keyword>
<sequence length="382" mass="44879">MKQKFPFIYIILIFINTLFVLKYTSRIDVFNEYLVALVYVLILSITSLVYVKINLGKYYKLLYVFTSILFFVFTIYLNIKVDGNILMVDRWSAMDVAIEALLKGDYPYSATDHLNGRTSNLPTLIFIGIPFYFIGSVGFLQSFAFLIFIYTTYITFDNYKDKLFCLFLLILSPSYLWEVYVKSDLMSNFIFILSFMIYIKNKVSNKKSINYLALSFFSTALIMTRVIAVIPISLLVFKYYYKYSIRKKVYFTLVSSLTIGLFSYICFHNVSSLEHFKYHNPFDLQNRQLPTILSFILILVPLIYSYRIESTISLINSTIFFLFLPVFIAFMLSVLNHGFYLTVFKSYFDISYFNIILPFLLFSITFNYKNILLQQSTEANNK</sequence>
<keyword evidence="1" id="KW-1133">Transmembrane helix</keyword>
<feature type="transmembrane region" description="Helical" evidence="1">
    <location>
        <begin position="288"/>
        <end position="306"/>
    </location>
</feature>
<dbReference type="KEGG" id="ahz:APS56_11305"/>
<dbReference type="EMBL" id="CP012898">
    <property type="protein sequence ID" value="ALJ05676.1"/>
    <property type="molecule type" value="Genomic_DNA"/>
</dbReference>
<gene>
    <name evidence="2" type="ORF">APS56_11305</name>
</gene>
<feature type="transmembrane region" description="Helical" evidence="1">
    <location>
        <begin position="124"/>
        <end position="149"/>
    </location>
</feature>
<feature type="transmembrane region" description="Helical" evidence="1">
    <location>
        <begin position="161"/>
        <end position="177"/>
    </location>
</feature>
<evidence type="ECO:0000256" key="1">
    <source>
        <dbReference type="SAM" id="Phobius"/>
    </source>
</evidence>
<dbReference type="AlphaFoldDB" id="A0A0P0CYI9"/>
<accession>A0A0P0CYI9</accession>
<feature type="transmembrane region" description="Helical" evidence="1">
    <location>
        <begin position="30"/>
        <end position="51"/>
    </location>
</feature>
<evidence type="ECO:0000313" key="2">
    <source>
        <dbReference type="EMBL" id="ALJ05676.1"/>
    </source>
</evidence>
<feature type="transmembrane region" description="Helical" evidence="1">
    <location>
        <begin position="347"/>
        <end position="366"/>
    </location>
</feature>
<evidence type="ECO:0000313" key="3">
    <source>
        <dbReference type="Proteomes" id="UP000057981"/>
    </source>
</evidence>
<keyword evidence="3" id="KW-1185">Reference proteome</keyword>